<organism evidence="1 2">
    <name type="scientific">Rangifer tarandus platyrhynchus</name>
    <name type="common">Svalbard reindeer</name>
    <dbReference type="NCBI Taxonomy" id="3082113"/>
    <lineage>
        <taxon>Eukaryota</taxon>
        <taxon>Metazoa</taxon>
        <taxon>Chordata</taxon>
        <taxon>Craniata</taxon>
        <taxon>Vertebrata</taxon>
        <taxon>Euteleostomi</taxon>
        <taxon>Mammalia</taxon>
        <taxon>Eutheria</taxon>
        <taxon>Laurasiatheria</taxon>
        <taxon>Artiodactyla</taxon>
        <taxon>Ruminantia</taxon>
        <taxon>Pecora</taxon>
        <taxon>Cervidae</taxon>
        <taxon>Odocoileinae</taxon>
        <taxon>Rangifer</taxon>
    </lineage>
</organism>
<reference evidence="1" key="1">
    <citation type="submission" date="2023-04" db="EMBL/GenBank/DDBJ databases">
        <authorList>
            <consortium name="ELIXIR-Norway"/>
        </authorList>
    </citation>
    <scope>NUCLEOTIDE SEQUENCE [LARGE SCALE GENOMIC DNA]</scope>
</reference>
<accession>A0ABN8YMJ3</accession>
<dbReference type="Proteomes" id="UP001176941">
    <property type="component" value="Chromosome 21"/>
</dbReference>
<sequence>MDPGGRVTNTGVITWWSLAPYLDLGHTGTFDERSPGGGREGPAEGCGPHGPQLPLCCWPVLLLSGLGETAVLLNWRELSPRWGLCLVAWWGVAYGNGLSEHLVSKGVGES</sequence>
<proteinExistence type="predicted"/>
<protein>
    <submittedName>
        <fullName evidence="1">Uncharacterized protein</fullName>
    </submittedName>
</protein>
<dbReference type="EMBL" id="OX459957">
    <property type="protein sequence ID" value="CAI9162803.1"/>
    <property type="molecule type" value="Genomic_DNA"/>
</dbReference>
<name>A0ABN8YMJ3_RANTA</name>
<evidence type="ECO:0000313" key="2">
    <source>
        <dbReference type="Proteomes" id="UP001176941"/>
    </source>
</evidence>
<gene>
    <name evidence="1" type="ORF">MRATA1EN1_LOCUS11765</name>
</gene>
<evidence type="ECO:0000313" key="1">
    <source>
        <dbReference type="EMBL" id="CAI9162803.1"/>
    </source>
</evidence>
<keyword evidence="2" id="KW-1185">Reference proteome</keyword>